<proteinExistence type="predicted"/>
<organism evidence="1 2">
    <name type="scientific">Pedobacter polaris</name>
    <dbReference type="NCBI Taxonomy" id="2571273"/>
    <lineage>
        <taxon>Bacteria</taxon>
        <taxon>Pseudomonadati</taxon>
        <taxon>Bacteroidota</taxon>
        <taxon>Sphingobacteriia</taxon>
        <taxon>Sphingobacteriales</taxon>
        <taxon>Sphingobacteriaceae</taxon>
        <taxon>Pedobacter</taxon>
    </lineage>
</organism>
<name>A0A4U1CLR1_9SPHI</name>
<dbReference type="EMBL" id="SWBR01000003">
    <property type="protein sequence ID" value="TKC08176.1"/>
    <property type="molecule type" value="Genomic_DNA"/>
</dbReference>
<reference evidence="1 2" key="1">
    <citation type="submission" date="2019-04" db="EMBL/GenBank/DDBJ databases">
        <title>Pedobacter sp. RP-3-22 sp. nov., isolated from Arctic soil.</title>
        <authorList>
            <person name="Dahal R.H."/>
            <person name="Kim D.-U."/>
        </authorList>
    </citation>
    <scope>NUCLEOTIDE SEQUENCE [LARGE SCALE GENOMIC DNA]</scope>
    <source>
        <strain evidence="1 2">RP-3-22</strain>
    </source>
</reference>
<keyword evidence="2" id="KW-1185">Reference proteome</keyword>
<evidence type="ECO:0000313" key="2">
    <source>
        <dbReference type="Proteomes" id="UP000309488"/>
    </source>
</evidence>
<dbReference type="RefSeq" id="WP_136841884.1">
    <property type="nucleotide sequence ID" value="NZ_SWBR01000003.1"/>
</dbReference>
<sequence length="316" mass="36191">MDQNITLQINLSPGDINYAHLTVPALVNQHSSIKRRLLVVDCCKPQQTKLVNPSKKYPEPTYSENVLKIKEIANSLLAKGIVSDIYFIEKGDPLVAITSKKYLRNIVKETHEYGGIGITSYLAGLELCKTRYVLHFDGDMLLYQKPDFVWYEKAIQLLEQNTDCISICPGAAPLNGLKISKPSYDHWSKFKVVTNGFKDEFFSARQFLIDKERLEKMLPILKGPALVETLLVKYLNRGYPRAVENMFFKRFKYAGKYRFMMSADDCWSLHPLNKPIVYINLLPEIILSVNNGVVPEKQLGHENIQLSAWVEFLNKN</sequence>
<dbReference type="OrthoDB" id="8289813at2"/>
<protein>
    <recommendedName>
        <fullName evidence="3">Glycosyltransferase family 2 protein</fullName>
    </recommendedName>
</protein>
<accession>A0A4U1CLR1</accession>
<comment type="caution">
    <text evidence="1">The sequence shown here is derived from an EMBL/GenBank/DDBJ whole genome shotgun (WGS) entry which is preliminary data.</text>
</comment>
<dbReference type="Proteomes" id="UP000309488">
    <property type="component" value="Unassembled WGS sequence"/>
</dbReference>
<evidence type="ECO:0008006" key="3">
    <source>
        <dbReference type="Google" id="ProtNLM"/>
    </source>
</evidence>
<gene>
    <name evidence="1" type="ORF">FA048_13540</name>
</gene>
<evidence type="ECO:0000313" key="1">
    <source>
        <dbReference type="EMBL" id="TKC08176.1"/>
    </source>
</evidence>
<dbReference type="AlphaFoldDB" id="A0A4U1CLR1"/>